<proteinExistence type="predicted"/>
<dbReference type="Proteomes" id="UP000245466">
    <property type="component" value="Unassembled WGS sequence"/>
</dbReference>
<gene>
    <name evidence="2" type="ORF">C8E01_11195</name>
</gene>
<comment type="caution">
    <text evidence="2">The sequence shown here is derived from an EMBL/GenBank/DDBJ whole genome shotgun (WGS) entry which is preliminary data.</text>
</comment>
<evidence type="ECO:0000313" key="3">
    <source>
        <dbReference type="Proteomes" id="UP000245466"/>
    </source>
</evidence>
<organism evidence="2 3">
    <name type="scientific">Pontibacter virosus</name>
    <dbReference type="NCBI Taxonomy" id="1765052"/>
    <lineage>
        <taxon>Bacteria</taxon>
        <taxon>Pseudomonadati</taxon>
        <taxon>Bacteroidota</taxon>
        <taxon>Cytophagia</taxon>
        <taxon>Cytophagales</taxon>
        <taxon>Hymenobacteraceae</taxon>
        <taxon>Pontibacter</taxon>
    </lineage>
</organism>
<feature type="domain" description="DUF2281" evidence="1">
    <location>
        <begin position="6"/>
        <end position="66"/>
    </location>
</feature>
<evidence type="ECO:0000259" key="1">
    <source>
        <dbReference type="Pfam" id="PF10047"/>
    </source>
</evidence>
<dbReference type="InterPro" id="IPR018739">
    <property type="entry name" value="DUF2281"/>
</dbReference>
<dbReference type="EMBL" id="QEKI01000011">
    <property type="protein sequence ID" value="PVY39488.1"/>
    <property type="molecule type" value="Genomic_DNA"/>
</dbReference>
<keyword evidence="3" id="KW-1185">Reference proteome</keyword>
<dbReference type="OrthoDB" id="9801704at2"/>
<dbReference type="RefSeq" id="WP_116544358.1">
    <property type="nucleotide sequence ID" value="NZ_QEKI01000011.1"/>
</dbReference>
<protein>
    <submittedName>
        <fullName evidence="2">Uncharacterized protein DUF2281</fullName>
    </submittedName>
</protein>
<reference evidence="2 3" key="1">
    <citation type="submission" date="2018-04" db="EMBL/GenBank/DDBJ databases">
        <title>Genomic Encyclopedia of Type Strains, Phase IV (KMG-IV): sequencing the most valuable type-strain genomes for metagenomic binning, comparative biology and taxonomic classification.</title>
        <authorList>
            <person name="Goeker M."/>
        </authorList>
    </citation>
    <scope>NUCLEOTIDE SEQUENCE [LARGE SCALE GENOMIC DNA]</scope>
    <source>
        <strain evidence="2 3">DSM 100231</strain>
    </source>
</reference>
<sequence>MTEIPLYTKLSTLPPAFKAEVNDFVDFLLSKKKKAVKANKPTFGYAKGQFKMAPGFDAPLDDFKEYMP</sequence>
<accession>A0A2U1ASV6</accession>
<evidence type="ECO:0000313" key="2">
    <source>
        <dbReference type="EMBL" id="PVY39488.1"/>
    </source>
</evidence>
<name>A0A2U1ASV6_9BACT</name>
<dbReference type="AlphaFoldDB" id="A0A2U1ASV6"/>
<dbReference type="Pfam" id="PF10047">
    <property type="entry name" value="DUF2281"/>
    <property type="match status" value="1"/>
</dbReference>